<proteinExistence type="predicted"/>
<accession>A0ACC4CVX7</accession>
<comment type="caution">
    <text evidence="1">The sequence shown here is derived from an EMBL/GenBank/DDBJ whole genome shotgun (WGS) entry which is preliminary data.</text>
</comment>
<organism evidence="1 2">
    <name type="scientific">Populus alba</name>
    <name type="common">White poplar</name>
    <dbReference type="NCBI Taxonomy" id="43335"/>
    <lineage>
        <taxon>Eukaryota</taxon>
        <taxon>Viridiplantae</taxon>
        <taxon>Streptophyta</taxon>
        <taxon>Embryophyta</taxon>
        <taxon>Tracheophyta</taxon>
        <taxon>Spermatophyta</taxon>
        <taxon>Magnoliopsida</taxon>
        <taxon>eudicotyledons</taxon>
        <taxon>Gunneridae</taxon>
        <taxon>Pentapetalae</taxon>
        <taxon>rosids</taxon>
        <taxon>fabids</taxon>
        <taxon>Malpighiales</taxon>
        <taxon>Salicaceae</taxon>
        <taxon>Saliceae</taxon>
        <taxon>Populus</taxon>
    </lineage>
</organism>
<dbReference type="EMBL" id="RCHU02000001">
    <property type="protein sequence ID" value="KAL3609027.1"/>
    <property type="molecule type" value="Genomic_DNA"/>
</dbReference>
<dbReference type="Proteomes" id="UP000309997">
    <property type="component" value="Unassembled WGS sequence"/>
</dbReference>
<keyword evidence="2" id="KW-1185">Reference proteome</keyword>
<evidence type="ECO:0000313" key="2">
    <source>
        <dbReference type="Proteomes" id="UP000309997"/>
    </source>
</evidence>
<sequence length="194" mass="21379">MGFVSEKEEENQSLSMGRNTQASLMGGSWRWQNVKAFVNGGSAALLTQLQFLLVESAIYYYLRRPIFIISFLDSHISSDFHLTVDNEVKGKVTFPWSYHRAMAFGSFEQVTKSLCSTSTNLCNLQEKKMINIGYMTTILIINVCSELVERPLLPVFAGTVGACVAAPIATAFYHAGTKIVSGAKKLACGDVFRA</sequence>
<evidence type="ECO:0000313" key="1">
    <source>
        <dbReference type="EMBL" id="KAL3609027.1"/>
    </source>
</evidence>
<gene>
    <name evidence="1" type="ORF">D5086_000047</name>
</gene>
<reference evidence="1 2" key="1">
    <citation type="journal article" date="2024" name="Plant Biotechnol. J.">
        <title>Genome and CRISPR/Cas9 system of a widespread forest tree (Populus alba) in the world.</title>
        <authorList>
            <person name="Liu Y.J."/>
            <person name="Jiang P.F."/>
            <person name="Han X.M."/>
            <person name="Li X.Y."/>
            <person name="Wang H.M."/>
            <person name="Wang Y.J."/>
            <person name="Wang X.X."/>
            <person name="Zeng Q.Y."/>
        </authorList>
    </citation>
    <scope>NUCLEOTIDE SEQUENCE [LARGE SCALE GENOMIC DNA]</scope>
    <source>
        <strain evidence="2">cv. PAL-ZL1</strain>
    </source>
</reference>
<name>A0ACC4CVX7_POPAL</name>
<protein>
    <submittedName>
        <fullName evidence="1">Uncharacterized protein</fullName>
    </submittedName>
</protein>